<proteinExistence type="predicted"/>
<accession>A0ABW4JER0</accession>
<protein>
    <recommendedName>
        <fullName evidence="4">DUF4062 domain-containing protein</fullName>
    </recommendedName>
</protein>
<keyword evidence="3" id="KW-1185">Reference proteome</keyword>
<name>A0ABW4JER0_9BACL</name>
<evidence type="ECO:0000256" key="1">
    <source>
        <dbReference type="SAM" id="MobiDB-lite"/>
    </source>
</evidence>
<organism evidence="2 3">
    <name type="scientific">Alicyclobacillus fodiniaquatilis</name>
    <dbReference type="NCBI Taxonomy" id="1661150"/>
    <lineage>
        <taxon>Bacteria</taxon>
        <taxon>Bacillati</taxon>
        <taxon>Bacillota</taxon>
        <taxon>Bacilli</taxon>
        <taxon>Bacillales</taxon>
        <taxon>Alicyclobacillaceae</taxon>
        <taxon>Alicyclobacillus</taxon>
    </lineage>
</organism>
<dbReference type="Proteomes" id="UP001597079">
    <property type="component" value="Unassembled WGS sequence"/>
</dbReference>
<comment type="caution">
    <text evidence="2">The sequence shown here is derived from an EMBL/GenBank/DDBJ whole genome shotgun (WGS) entry which is preliminary data.</text>
</comment>
<gene>
    <name evidence="2" type="ORF">ACFSB2_05345</name>
</gene>
<reference evidence="3" key="1">
    <citation type="journal article" date="2019" name="Int. J. Syst. Evol. Microbiol.">
        <title>The Global Catalogue of Microorganisms (GCM) 10K type strain sequencing project: providing services to taxonomists for standard genome sequencing and annotation.</title>
        <authorList>
            <consortium name="The Broad Institute Genomics Platform"/>
            <consortium name="The Broad Institute Genome Sequencing Center for Infectious Disease"/>
            <person name="Wu L."/>
            <person name="Ma J."/>
        </authorList>
    </citation>
    <scope>NUCLEOTIDE SEQUENCE [LARGE SCALE GENOMIC DNA]</scope>
    <source>
        <strain evidence="3">CGMCC 1.12286</strain>
    </source>
</reference>
<evidence type="ECO:0000313" key="2">
    <source>
        <dbReference type="EMBL" id="MFD1674136.1"/>
    </source>
</evidence>
<evidence type="ECO:0000313" key="3">
    <source>
        <dbReference type="Proteomes" id="UP001597079"/>
    </source>
</evidence>
<evidence type="ECO:0008006" key="4">
    <source>
        <dbReference type="Google" id="ProtNLM"/>
    </source>
</evidence>
<sequence length="404" mass="45653">MPFSIVGYRVLISSPSDAVVNRNLLQETLSEWNLANSTRTGKCFLPVMWEYHVTPAYGKRPQSSINDQLLEQSDLAIAVFGTRIGTPTGEFPSGTVEEIEKMHDQDKEVWVYFFNGGFSLTEEGLQSATKILEFKKTIQDKCLWNEFSNEIQLKDQIMRHLSKYAEDNRIEDRPSVGDQSAESESPVQNSIARISSFETTMSSMRTHMDGPSLTVGVKCSNSITPFESEQKISALSLAEQLYINSNEYYFDSKFRKNFSVNYAFIEILGEYSRVDFSLSVNVDGSLYIQKSLETESASLSLEYVKSEYLRLFDAITNWLNQVNCNASIVATGIHVSNWPACGLNTDSLFKCIYPDDLAGGSGHREIIESSVPIDHRELFRTFVYNALNKNGYLDFEEGVRNLTI</sequence>
<feature type="region of interest" description="Disordered" evidence="1">
    <location>
        <begin position="170"/>
        <end position="189"/>
    </location>
</feature>
<dbReference type="RefSeq" id="WP_377941909.1">
    <property type="nucleotide sequence ID" value="NZ_JBHUCX010000017.1"/>
</dbReference>
<dbReference type="EMBL" id="JBHUCX010000017">
    <property type="protein sequence ID" value="MFD1674136.1"/>
    <property type="molecule type" value="Genomic_DNA"/>
</dbReference>
<feature type="compositionally biased region" description="Polar residues" evidence="1">
    <location>
        <begin position="177"/>
        <end position="189"/>
    </location>
</feature>